<name>A0A4R5W6K7_9BURK</name>
<evidence type="ECO:0000256" key="2">
    <source>
        <dbReference type="ARBA" id="ARBA00022481"/>
    </source>
</evidence>
<dbReference type="GO" id="GO:0004888">
    <property type="term" value="F:transmembrane signaling receptor activity"/>
    <property type="evidence" value="ECO:0007669"/>
    <property type="project" value="InterPro"/>
</dbReference>
<dbReference type="InterPro" id="IPR051310">
    <property type="entry name" value="MCP_chemotaxis"/>
</dbReference>
<evidence type="ECO:0000256" key="3">
    <source>
        <dbReference type="ARBA" id="ARBA00029447"/>
    </source>
</evidence>
<dbReference type="SUPFAM" id="SSF58104">
    <property type="entry name" value="Methyl-accepting chemotaxis protein (MCP) signaling domain"/>
    <property type="match status" value="1"/>
</dbReference>
<dbReference type="InterPro" id="IPR024478">
    <property type="entry name" value="HlyB_4HB_MCP"/>
</dbReference>
<dbReference type="CDD" id="cd11386">
    <property type="entry name" value="MCP_signal"/>
    <property type="match status" value="1"/>
</dbReference>
<keyword evidence="2" id="KW-0488">Methylation</keyword>
<dbReference type="AlphaFoldDB" id="A0A4R5W6K7"/>
<dbReference type="Pfam" id="PF00672">
    <property type="entry name" value="HAMP"/>
    <property type="match status" value="1"/>
</dbReference>
<feature type="transmembrane region" description="Helical" evidence="5">
    <location>
        <begin position="193"/>
        <end position="215"/>
    </location>
</feature>
<gene>
    <name evidence="8" type="ORF">E2I14_07425</name>
</gene>
<dbReference type="Gene3D" id="1.10.287.950">
    <property type="entry name" value="Methyl-accepting chemotaxis protein"/>
    <property type="match status" value="1"/>
</dbReference>
<evidence type="ECO:0000256" key="5">
    <source>
        <dbReference type="SAM" id="Phobius"/>
    </source>
</evidence>
<comment type="similarity">
    <text evidence="3">Belongs to the methyl-accepting chemotaxis (MCP) protein family.</text>
</comment>
<dbReference type="GO" id="GO:0006935">
    <property type="term" value="P:chemotaxis"/>
    <property type="evidence" value="ECO:0007669"/>
    <property type="project" value="InterPro"/>
</dbReference>
<dbReference type="Proteomes" id="UP000294829">
    <property type="component" value="Unassembled WGS sequence"/>
</dbReference>
<accession>A0A4R5W6K7</accession>
<keyword evidence="9" id="KW-1185">Reference proteome</keyword>
<dbReference type="RefSeq" id="WP_133326944.1">
    <property type="nucleotide sequence ID" value="NZ_SMYL01000002.1"/>
</dbReference>
<evidence type="ECO:0000256" key="1">
    <source>
        <dbReference type="ARBA" id="ARBA00004370"/>
    </source>
</evidence>
<organism evidence="8 9">
    <name type="scientific">Sapientia aquatica</name>
    <dbReference type="NCBI Taxonomy" id="1549640"/>
    <lineage>
        <taxon>Bacteria</taxon>
        <taxon>Pseudomonadati</taxon>
        <taxon>Pseudomonadota</taxon>
        <taxon>Betaproteobacteria</taxon>
        <taxon>Burkholderiales</taxon>
        <taxon>Oxalobacteraceae</taxon>
        <taxon>Sapientia</taxon>
    </lineage>
</organism>
<protein>
    <submittedName>
        <fullName evidence="8">HAMP domain-containing protein</fullName>
    </submittedName>
</protein>
<dbReference type="CDD" id="cd19411">
    <property type="entry name" value="MCP2201-like_sensor"/>
    <property type="match status" value="1"/>
</dbReference>
<feature type="domain" description="HAMP" evidence="7">
    <location>
        <begin position="212"/>
        <end position="264"/>
    </location>
</feature>
<dbReference type="PROSITE" id="PS50885">
    <property type="entry name" value="HAMP"/>
    <property type="match status" value="1"/>
</dbReference>
<dbReference type="FunFam" id="1.10.287.950:FF:000001">
    <property type="entry name" value="Methyl-accepting chemotaxis sensory transducer"/>
    <property type="match status" value="1"/>
</dbReference>
<evidence type="ECO:0000313" key="9">
    <source>
        <dbReference type="Proteomes" id="UP000294829"/>
    </source>
</evidence>
<dbReference type="PANTHER" id="PTHR43531">
    <property type="entry name" value="PROTEIN ICFG"/>
    <property type="match status" value="1"/>
</dbReference>
<keyword evidence="5" id="KW-0472">Membrane</keyword>
<feature type="domain" description="Methyl-accepting transducer" evidence="6">
    <location>
        <begin position="269"/>
        <end position="498"/>
    </location>
</feature>
<dbReference type="CDD" id="cd06225">
    <property type="entry name" value="HAMP"/>
    <property type="match status" value="1"/>
</dbReference>
<dbReference type="SMART" id="SM00283">
    <property type="entry name" value="MA"/>
    <property type="match status" value="1"/>
</dbReference>
<evidence type="ECO:0000259" key="6">
    <source>
        <dbReference type="PROSITE" id="PS50111"/>
    </source>
</evidence>
<dbReference type="InterPro" id="IPR047347">
    <property type="entry name" value="YvaQ-like_sensor"/>
</dbReference>
<dbReference type="OrthoDB" id="8576332at2"/>
<dbReference type="PANTHER" id="PTHR43531:SF14">
    <property type="entry name" value="METHYL-ACCEPTING CHEMOTAXIS PROTEIN I-RELATED"/>
    <property type="match status" value="1"/>
</dbReference>
<comment type="caution">
    <text evidence="8">The sequence shown here is derived from an EMBL/GenBank/DDBJ whole genome shotgun (WGS) entry which is preliminary data.</text>
</comment>
<dbReference type="InterPro" id="IPR003660">
    <property type="entry name" value="HAMP_dom"/>
</dbReference>
<dbReference type="GO" id="GO:0005886">
    <property type="term" value="C:plasma membrane"/>
    <property type="evidence" value="ECO:0007669"/>
    <property type="project" value="TreeGrafter"/>
</dbReference>
<reference evidence="8 9" key="1">
    <citation type="submission" date="2019-03" db="EMBL/GenBank/DDBJ databases">
        <title>Sapientia aquatica gen. nov., sp. nov., isolated from a crater lake.</title>
        <authorList>
            <person name="Felfoldi T."/>
            <person name="Szabo A."/>
            <person name="Toth E."/>
            <person name="Schumann P."/>
            <person name="Keki Z."/>
            <person name="Marialigeti K."/>
            <person name="Mathe I."/>
        </authorList>
    </citation>
    <scope>NUCLEOTIDE SEQUENCE [LARGE SCALE GENOMIC DNA]</scope>
    <source>
        <strain evidence="8 9">SA-152</strain>
    </source>
</reference>
<dbReference type="InterPro" id="IPR004089">
    <property type="entry name" value="MCPsignal_dom"/>
</dbReference>
<dbReference type="Pfam" id="PF12729">
    <property type="entry name" value="4HB_MCP_1"/>
    <property type="match status" value="1"/>
</dbReference>
<keyword evidence="5" id="KW-1133">Transmembrane helix</keyword>
<evidence type="ECO:0000259" key="7">
    <source>
        <dbReference type="PROSITE" id="PS50885"/>
    </source>
</evidence>
<dbReference type="Pfam" id="PF00015">
    <property type="entry name" value="MCPsignal"/>
    <property type="match status" value="1"/>
</dbReference>
<dbReference type="PROSITE" id="PS50111">
    <property type="entry name" value="CHEMOTAXIS_TRANSDUC_2"/>
    <property type="match status" value="1"/>
</dbReference>
<proteinExistence type="inferred from homology"/>
<comment type="subcellular location">
    <subcellularLocation>
        <location evidence="1">Membrane</location>
    </subcellularLocation>
</comment>
<sequence length="518" mass="54328">MNLSNLKIGVRLGMGYSAVLLLLVVVMVVSIINLTSLNTGINSLVKDHWVKAKLANQALDATRGSMSRVFQLTIATEANEVAVASKRLRENTEIFDGALAKLDAMPQSDENRAVLDKAKASRNAYVAAYQKILVSVEAGDRAGAGKLAGSEGYAAMRAFAQNLRDLADIQEKRFEETGENSIQTYLSASRNTIILGIVAVAIGIFAAVVITRSIVLPIRAAVVFAKSVAAGDLTNDLDSASGDEVGQLLHSLKEMNESLVNIVSQVRASTETMSTATSQIATGNMDLSARTEAQAGALEETASSMEELTSAVQQNSDNARQANQLATSASDVAERGGKVVAEVVTTMNSINESSKKIVDIISVIDGIAFQTNILALNAAVEAARAGEQGRGFAVVASEVRNLAQRSATAAKEIKELIGNSVVQVEAGTKLVDQAGVTMGEVVESIARVSSIVAEISAAGREQTTGIQQINVAIVEMDNVTQQNAALVEQAAAAASSLAEQAHGLTELVGVFKLKTARN</sequence>
<dbReference type="EMBL" id="SMYL01000002">
    <property type="protein sequence ID" value="TDK67567.1"/>
    <property type="molecule type" value="Genomic_DNA"/>
</dbReference>
<feature type="transmembrane region" description="Helical" evidence="5">
    <location>
        <begin position="12"/>
        <end position="34"/>
    </location>
</feature>
<evidence type="ECO:0000313" key="8">
    <source>
        <dbReference type="EMBL" id="TDK67567.1"/>
    </source>
</evidence>
<keyword evidence="5" id="KW-0812">Transmembrane</keyword>
<dbReference type="PRINTS" id="PR00260">
    <property type="entry name" value="CHEMTRNSDUCR"/>
</dbReference>
<dbReference type="InterPro" id="IPR004090">
    <property type="entry name" value="Chemotax_Me-accpt_rcpt"/>
</dbReference>
<keyword evidence="4" id="KW-0807">Transducer</keyword>
<evidence type="ECO:0000256" key="4">
    <source>
        <dbReference type="PROSITE-ProRule" id="PRU00284"/>
    </source>
</evidence>
<dbReference type="GO" id="GO:0007165">
    <property type="term" value="P:signal transduction"/>
    <property type="evidence" value="ECO:0007669"/>
    <property type="project" value="UniProtKB-KW"/>
</dbReference>
<dbReference type="SMART" id="SM00304">
    <property type="entry name" value="HAMP"/>
    <property type="match status" value="1"/>
</dbReference>